<reference evidence="2 3" key="1">
    <citation type="submission" date="2023-11" db="EMBL/GenBank/DDBJ databases">
        <authorList>
            <person name="Okamura Y."/>
        </authorList>
    </citation>
    <scope>NUCLEOTIDE SEQUENCE [LARGE SCALE GENOMIC DNA]</scope>
</reference>
<name>A0AAV1JJM9_9NEOP</name>
<dbReference type="AlphaFoldDB" id="A0AAV1JJM9"/>
<organism evidence="2 3">
    <name type="scientific">Leptosia nina</name>
    <dbReference type="NCBI Taxonomy" id="320188"/>
    <lineage>
        <taxon>Eukaryota</taxon>
        <taxon>Metazoa</taxon>
        <taxon>Ecdysozoa</taxon>
        <taxon>Arthropoda</taxon>
        <taxon>Hexapoda</taxon>
        <taxon>Insecta</taxon>
        <taxon>Pterygota</taxon>
        <taxon>Neoptera</taxon>
        <taxon>Endopterygota</taxon>
        <taxon>Lepidoptera</taxon>
        <taxon>Glossata</taxon>
        <taxon>Ditrysia</taxon>
        <taxon>Papilionoidea</taxon>
        <taxon>Pieridae</taxon>
        <taxon>Pierinae</taxon>
        <taxon>Leptosia</taxon>
    </lineage>
</organism>
<feature type="region of interest" description="Disordered" evidence="1">
    <location>
        <begin position="1"/>
        <end position="21"/>
    </location>
</feature>
<dbReference type="EMBL" id="CAVLEF010000040">
    <property type="protein sequence ID" value="CAK1549685.1"/>
    <property type="molecule type" value="Genomic_DNA"/>
</dbReference>
<evidence type="ECO:0000256" key="1">
    <source>
        <dbReference type="SAM" id="MobiDB-lite"/>
    </source>
</evidence>
<evidence type="ECO:0000313" key="3">
    <source>
        <dbReference type="Proteomes" id="UP001497472"/>
    </source>
</evidence>
<comment type="caution">
    <text evidence="2">The sequence shown here is derived from an EMBL/GenBank/DDBJ whole genome shotgun (WGS) entry which is preliminary data.</text>
</comment>
<keyword evidence="3" id="KW-1185">Reference proteome</keyword>
<feature type="compositionally biased region" description="Basic residues" evidence="1">
    <location>
        <begin position="1"/>
        <end position="16"/>
    </location>
</feature>
<gene>
    <name evidence="2" type="ORF">LNINA_LOCUS8963</name>
</gene>
<evidence type="ECO:0000313" key="2">
    <source>
        <dbReference type="EMBL" id="CAK1549685.1"/>
    </source>
</evidence>
<proteinExistence type="predicted"/>
<protein>
    <submittedName>
        <fullName evidence="2">Uncharacterized protein</fullName>
    </submittedName>
</protein>
<sequence length="72" mass="8170">MKKHRHNAARQWKAAKNHNNNNDNNMRCYKELLYCAGSVQKGRARSILGGLSVDSVREPLWGGHGLGDQRRV</sequence>
<accession>A0AAV1JJM9</accession>
<dbReference type="Proteomes" id="UP001497472">
    <property type="component" value="Unassembled WGS sequence"/>
</dbReference>